<dbReference type="eggNOG" id="COG2909">
    <property type="taxonomic scope" value="Bacteria"/>
</dbReference>
<evidence type="ECO:0000313" key="5">
    <source>
        <dbReference type="EMBL" id="AGS66906.1"/>
    </source>
</evidence>
<dbReference type="Proteomes" id="UP000015423">
    <property type="component" value="Chromosome"/>
</dbReference>
<reference evidence="5" key="3">
    <citation type="submission" date="2015-08" db="EMBL/GenBank/DDBJ databases">
        <authorList>
            <person name="Weber T."/>
            <person name="Iftime D."/>
        </authorList>
    </citation>
    <scope>NUCLEOTIDE SEQUENCE</scope>
    <source>
        <strain evidence="5">Tu 365</strain>
    </source>
</reference>
<dbReference type="PROSITE" id="PS50043">
    <property type="entry name" value="HTH_LUXR_2"/>
    <property type="match status" value="1"/>
</dbReference>
<evidence type="ECO:0000313" key="7">
    <source>
        <dbReference type="Proteomes" id="UP000015423"/>
    </source>
</evidence>
<accession>S5UMA2</accession>
<evidence type="ECO:0000256" key="1">
    <source>
        <dbReference type="ARBA" id="ARBA00022741"/>
    </source>
</evidence>
<reference evidence="7" key="1">
    <citation type="submission" date="2012-10" db="EMBL/GenBank/DDBJ databases">
        <title>The complete genome sequence of Streptomyces collinus Tu 365.</title>
        <authorList>
            <person name="Ruckert C."/>
            <person name="Szczepanowski R."/>
            <person name="Goesmann A."/>
            <person name="Pross E.K."/>
            <person name="Musiol E.M."/>
            <person name="Blin K."/>
            <person name="Wohlleben W."/>
            <person name="Puhler A."/>
            <person name="Weber T."/>
            <person name="Kalinowski J."/>
        </authorList>
    </citation>
    <scope>NUCLEOTIDE SEQUENCE [LARGE SCALE GENOMIC DNA]</scope>
    <source>
        <strain evidence="7">DSM 40733 / Tue 365</strain>
    </source>
</reference>
<dbReference type="Gene3D" id="1.10.10.10">
    <property type="entry name" value="Winged helix-like DNA-binding domain superfamily/Winged helix DNA-binding domain"/>
    <property type="match status" value="1"/>
</dbReference>
<dbReference type="AlphaFoldDB" id="S5UMA2"/>
<dbReference type="Gene3D" id="1.25.40.10">
    <property type="entry name" value="Tetratricopeptide repeat domain"/>
    <property type="match status" value="1"/>
</dbReference>
<dbReference type="PANTHER" id="PTHR16305:SF35">
    <property type="entry name" value="TRANSCRIPTIONAL ACTIVATOR DOMAIN"/>
    <property type="match status" value="1"/>
</dbReference>
<dbReference type="KEGG" id="sci:B446_34960"/>
<dbReference type="InterPro" id="IPR027417">
    <property type="entry name" value="P-loop_NTPase"/>
</dbReference>
<keyword evidence="2" id="KW-0067">ATP-binding</keyword>
<dbReference type="GO" id="GO:0005737">
    <property type="term" value="C:cytoplasm"/>
    <property type="evidence" value="ECO:0007669"/>
    <property type="project" value="TreeGrafter"/>
</dbReference>
<dbReference type="GO" id="GO:0005524">
    <property type="term" value="F:ATP binding"/>
    <property type="evidence" value="ECO:0007669"/>
    <property type="project" value="UniProtKB-KW"/>
</dbReference>
<dbReference type="EMBL" id="CP006259">
    <property type="protein sequence ID" value="AGS66906.1"/>
    <property type="molecule type" value="Genomic_DNA"/>
</dbReference>
<dbReference type="InterPro" id="IPR011990">
    <property type="entry name" value="TPR-like_helical_dom_sf"/>
</dbReference>
<dbReference type="InterPro" id="IPR016032">
    <property type="entry name" value="Sig_transdc_resp-reg_C-effctor"/>
</dbReference>
<feature type="domain" description="HTH luxR-type" evidence="4">
    <location>
        <begin position="796"/>
        <end position="861"/>
    </location>
</feature>
<protein>
    <submittedName>
        <fullName evidence="5">LuxR family transcriptional regulator</fullName>
    </submittedName>
</protein>
<evidence type="ECO:0000256" key="2">
    <source>
        <dbReference type="ARBA" id="ARBA00022840"/>
    </source>
</evidence>
<dbReference type="SMART" id="SM00421">
    <property type="entry name" value="HTH_LUXR"/>
    <property type="match status" value="1"/>
</dbReference>
<dbReference type="EMBL" id="CP006259">
    <property type="protein sequence ID" value="AGS73788.1"/>
    <property type="molecule type" value="Genomic_DNA"/>
</dbReference>
<evidence type="ECO:0000256" key="3">
    <source>
        <dbReference type="SAM" id="MobiDB-lite"/>
    </source>
</evidence>
<dbReference type="GO" id="GO:0003677">
    <property type="term" value="F:DNA binding"/>
    <property type="evidence" value="ECO:0007669"/>
    <property type="project" value="InterPro"/>
</dbReference>
<name>S5UMA2_STRC3</name>
<evidence type="ECO:0000313" key="6">
    <source>
        <dbReference type="EMBL" id="AGS73788.1"/>
    </source>
</evidence>
<organism evidence="5 7">
    <name type="scientific">Streptomyces collinus (strain DSM 40733 / Tue 365)</name>
    <dbReference type="NCBI Taxonomy" id="1214242"/>
    <lineage>
        <taxon>Bacteria</taxon>
        <taxon>Bacillati</taxon>
        <taxon>Actinomycetota</taxon>
        <taxon>Actinomycetes</taxon>
        <taxon>Kitasatosporales</taxon>
        <taxon>Streptomycetaceae</taxon>
        <taxon>Streptomyces</taxon>
    </lineage>
</organism>
<dbReference type="RefSeq" id="WP_020937393.1">
    <property type="nucleotide sequence ID" value="NC_021985.1"/>
</dbReference>
<dbReference type="Pfam" id="PF00196">
    <property type="entry name" value="GerE"/>
    <property type="match status" value="1"/>
</dbReference>
<evidence type="ECO:0000259" key="4">
    <source>
        <dbReference type="PROSITE" id="PS50043"/>
    </source>
</evidence>
<dbReference type="InterPro" id="IPR000792">
    <property type="entry name" value="Tscrpt_reg_LuxR_C"/>
</dbReference>
<sequence length="863" mass="92317">MDLLERETVLQDLAGHLTAATSGPGRVALVRGEAGIGKTTVIEHLIKLADPHVRALVGACDPLTTPRPLGPLLDLAPDCAETVRTALGQALAGAGHPGEVFQSLLDDLRGCPSLLVIEDVHWADEATLDLLRYLARRLPTVPALVVATYRDDAIGRAHPLAALLGTLAGYRWVSRHALARLSRLAVARLASGRAVDAEELYRVSAGNPFLVTEILAAPTEHIPATVREAVAGRLASLSEPARQVADMLAVLGHRASLPLLAGLLPDADGALEEATACGILRVGGQLIEFCHELARLAVLETVPVAYRLQIHRQVLAALRSGPVAADDLALVADHAEAAGDSAAVLEYAPQAAAHAAALGAYREAAAQYTRALHYAACLPPEQQASLLEGHAQACSMARRLDEAIASRRTAAKLRHALGDRLREGENLRWLSCMLHLNGHSTEAAQTGLEAVRTLEKLRPSAELGGAYLNLSTLAVYGHEDAEVAAAYADRAMAVGEQFGDAGLVVQARFLPAAARTLCGGSGWEECEHAVSSAMAQDLQLDASFLAMLMCLYAVQLHDDARATAAVQRSETYCLEHELLTYLYCTKAMDSWRLLHRGSWNQATDAAHGILSHPLSPPVDRAIALTVLGLVRARRGEPQVWPPLEQAARLVDANFLLSTGLGWEARVEVAWLTEDDELAKTEAHHGLSAVADRTHPWLSGALACWIRRTGGTPPQVPAAEPYALELAGDWAGAAARWDQLGCRYDAALARLAGNAAALRQALADLETLGARRAAKRARAMMRNRGVRPVRSSPRAATRANPYGLTNREMDVLKLLAEDLRDAEIAARLYITPKTAGHHVGAVLAKLGVHTRHEAARKFECPKSR</sequence>
<dbReference type="InterPro" id="IPR041664">
    <property type="entry name" value="AAA_16"/>
</dbReference>
<dbReference type="Pfam" id="PF13191">
    <property type="entry name" value="AAA_16"/>
    <property type="match status" value="1"/>
</dbReference>
<gene>
    <name evidence="5" type="ORF">B446_00330</name>
    <name evidence="6" type="ORF">B446_34960</name>
</gene>
<dbReference type="PRINTS" id="PR00038">
    <property type="entry name" value="HTHLUXR"/>
</dbReference>
<keyword evidence="7" id="KW-1185">Reference proteome</keyword>
<dbReference type="CDD" id="cd06170">
    <property type="entry name" value="LuxR_C_like"/>
    <property type="match status" value="1"/>
</dbReference>
<dbReference type="PANTHER" id="PTHR16305">
    <property type="entry name" value="TESTICULAR SOLUBLE ADENYLYL CYCLASE"/>
    <property type="match status" value="1"/>
</dbReference>
<feature type="region of interest" description="Disordered" evidence="3">
    <location>
        <begin position="778"/>
        <end position="799"/>
    </location>
</feature>
<reference evidence="5 7" key="2">
    <citation type="journal article" date="2013" name="J. Biotechnol.">
        <title>Complete genome sequence of the kirromycin producer Streptomyces collinus Tu 365 consisting of a linear chromosome and two linear plasmids.</title>
        <authorList>
            <person name="Ruckert C."/>
            <person name="Szczepanowski R."/>
            <person name="Albersmeier A."/>
            <person name="Goesmann A."/>
            <person name="Iftime D."/>
            <person name="Musiol E.M."/>
            <person name="Blin K."/>
            <person name="Wohlleben W."/>
            <person name="Puhler A."/>
            <person name="Kalinowski J."/>
            <person name="Weber T."/>
        </authorList>
    </citation>
    <scope>NUCLEOTIDE SEQUENCE [LARGE SCALE GENOMIC DNA]</scope>
    <source>
        <strain evidence="7">DSM 40733 / Tue 365</strain>
        <strain evidence="5">Tu 365</strain>
    </source>
</reference>
<keyword evidence="1" id="KW-0547">Nucleotide-binding</keyword>
<dbReference type="PATRIC" id="fig|1214242.5.peg.65"/>
<dbReference type="SUPFAM" id="SSF46894">
    <property type="entry name" value="C-terminal effector domain of the bipartite response regulators"/>
    <property type="match status" value="1"/>
</dbReference>
<dbReference type="STRING" id="1214242.B446_00330"/>
<dbReference type="GO" id="GO:0006355">
    <property type="term" value="P:regulation of DNA-templated transcription"/>
    <property type="evidence" value="ECO:0007669"/>
    <property type="project" value="InterPro"/>
</dbReference>
<proteinExistence type="predicted"/>
<dbReference type="SUPFAM" id="SSF52540">
    <property type="entry name" value="P-loop containing nucleoside triphosphate hydrolases"/>
    <property type="match status" value="1"/>
</dbReference>
<dbReference type="GO" id="GO:0004016">
    <property type="term" value="F:adenylate cyclase activity"/>
    <property type="evidence" value="ECO:0007669"/>
    <property type="project" value="TreeGrafter"/>
</dbReference>
<dbReference type="InterPro" id="IPR036388">
    <property type="entry name" value="WH-like_DNA-bd_sf"/>
</dbReference>
<dbReference type="KEGG" id="sci:B446_00330"/>
<dbReference type="HOGENOM" id="CLU_006850_0_2_11"/>